<dbReference type="AlphaFoldDB" id="A0A5J4VDP4"/>
<sequence>MIVPCEYIWFIVEFYQTVSFKRSKGKQVILQEILEVDEENGKSILIQQGIDPDGEEGRRIFNEGTLMRKKNGFLTRGFYGQSTMQKLLQGQDNVLKGEAETQSPQLRLSKNFKNRELIVTHVKNQVTVQPFAKWVIKFSTHFTVENAPQQSDFNESSQQQPEQQQLLESESDRIKTKDESKKHKYQERAKNQKTERLTQKDNENKNKQKIFKIRRVVLTFESFCFARTATNEQRVEFLRRLMVDSETIKQFMRKEFEPVLPEPATPEQSLHYA</sequence>
<evidence type="ECO:0000313" key="3">
    <source>
        <dbReference type="Proteomes" id="UP000324800"/>
    </source>
</evidence>
<comment type="caution">
    <text evidence="2">The sequence shown here is derived from an EMBL/GenBank/DDBJ whole genome shotgun (WGS) entry which is preliminary data.</text>
</comment>
<feature type="compositionally biased region" description="Basic and acidic residues" evidence="1">
    <location>
        <begin position="170"/>
        <end position="203"/>
    </location>
</feature>
<evidence type="ECO:0000313" key="2">
    <source>
        <dbReference type="EMBL" id="KAA6380607.1"/>
    </source>
</evidence>
<dbReference type="EMBL" id="SNRW01007798">
    <property type="protein sequence ID" value="KAA6380607.1"/>
    <property type="molecule type" value="Genomic_DNA"/>
</dbReference>
<accession>A0A5J4VDP4</accession>
<reference evidence="2 3" key="1">
    <citation type="submission" date="2019-03" db="EMBL/GenBank/DDBJ databases">
        <title>Single cell metagenomics reveals metabolic interactions within the superorganism composed of flagellate Streblomastix strix and complex community of Bacteroidetes bacteria on its surface.</title>
        <authorList>
            <person name="Treitli S.C."/>
            <person name="Kolisko M."/>
            <person name="Husnik F."/>
            <person name="Keeling P."/>
            <person name="Hampl V."/>
        </authorList>
    </citation>
    <scope>NUCLEOTIDE SEQUENCE [LARGE SCALE GENOMIC DNA]</scope>
    <source>
        <strain evidence="2">ST1C</strain>
    </source>
</reference>
<feature type="region of interest" description="Disordered" evidence="1">
    <location>
        <begin position="149"/>
        <end position="203"/>
    </location>
</feature>
<evidence type="ECO:0000256" key="1">
    <source>
        <dbReference type="SAM" id="MobiDB-lite"/>
    </source>
</evidence>
<feature type="compositionally biased region" description="Low complexity" evidence="1">
    <location>
        <begin position="155"/>
        <end position="168"/>
    </location>
</feature>
<dbReference type="Proteomes" id="UP000324800">
    <property type="component" value="Unassembled WGS sequence"/>
</dbReference>
<gene>
    <name evidence="2" type="ORF">EZS28_023863</name>
</gene>
<proteinExistence type="predicted"/>
<protein>
    <submittedName>
        <fullName evidence="2">Uncharacterized protein</fullName>
    </submittedName>
</protein>
<organism evidence="2 3">
    <name type="scientific">Streblomastix strix</name>
    <dbReference type="NCBI Taxonomy" id="222440"/>
    <lineage>
        <taxon>Eukaryota</taxon>
        <taxon>Metamonada</taxon>
        <taxon>Preaxostyla</taxon>
        <taxon>Oxymonadida</taxon>
        <taxon>Streblomastigidae</taxon>
        <taxon>Streblomastix</taxon>
    </lineage>
</organism>
<name>A0A5J4VDP4_9EUKA</name>